<gene>
    <name evidence="3" type="ORF">RCC_08243</name>
</gene>
<dbReference type="STRING" id="112498.A0A2D3VHD7"/>
<sequence>MGGFRSALTVLGGIFASYQVYRLLSFIRLYSRPGSLRRYKTDGKNEAPAWALVTGATDGIGRGFAEELCAQGFNVVIHGRNEKKLDVERNKLLDAWPGRQVRTLRIDAATAFDDEQIFDAAAASLNDINLKVVINNCGGAGGMLSFLKLQDRTSDDCRRFLDINARFPTEMTRVLLPQLLQQSPALIINIGSVTSDTGIPYLSVYSGCKAYNKAWSECLSNEMRAESKDIEALCVRISTVATDNVPRETSLFVPNARQIAQSSLNRVGCGKSVVYAYWAHALQAGMLDAMPKWLLNRTMISAAREEKVREEESVKSD</sequence>
<dbReference type="GO" id="GO:0005783">
    <property type="term" value="C:endoplasmic reticulum"/>
    <property type="evidence" value="ECO:0007669"/>
    <property type="project" value="TreeGrafter"/>
</dbReference>
<dbReference type="OrthoDB" id="47007at2759"/>
<dbReference type="PRINTS" id="PR00081">
    <property type="entry name" value="GDHRDH"/>
</dbReference>
<organism evidence="3 4">
    <name type="scientific">Ramularia collo-cygni</name>
    <dbReference type="NCBI Taxonomy" id="112498"/>
    <lineage>
        <taxon>Eukaryota</taxon>
        <taxon>Fungi</taxon>
        <taxon>Dikarya</taxon>
        <taxon>Ascomycota</taxon>
        <taxon>Pezizomycotina</taxon>
        <taxon>Dothideomycetes</taxon>
        <taxon>Dothideomycetidae</taxon>
        <taxon>Mycosphaerellales</taxon>
        <taxon>Mycosphaerellaceae</taxon>
        <taxon>Ramularia</taxon>
    </lineage>
</organism>
<dbReference type="PANTHER" id="PTHR43899">
    <property type="entry name" value="RH59310P"/>
    <property type="match status" value="1"/>
</dbReference>
<evidence type="ECO:0000313" key="3">
    <source>
        <dbReference type="EMBL" id="CZT22374.1"/>
    </source>
</evidence>
<dbReference type="Gene3D" id="3.40.50.720">
    <property type="entry name" value="NAD(P)-binding Rossmann-like Domain"/>
    <property type="match status" value="1"/>
</dbReference>
<dbReference type="GO" id="GO:0016491">
    <property type="term" value="F:oxidoreductase activity"/>
    <property type="evidence" value="ECO:0007669"/>
    <property type="project" value="UniProtKB-KW"/>
</dbReference>
<dbReference type="RefSeq" id="XP_023629263.1">
    <property type="nucleotide sequence ID" value="XM_023773495.1"/>
</dbReference>
<name>A0A2D3VHD7_9PEZI</name>
<dbReference type="SUPFAM" id="SSF51735">
    <property type="entry name" value="NAD(P)-binding Rossmann-fold domains"/>
    <property type="match status" value="1"/>
</dbReference>
<dbReference type="GeneID" id="35603342"/>
<dbReference type="PANTHER" id="PTHR43899:SF13">
    <property type="entry name" value="RH59310P"/>
    <property type="match status" value="1"/>
</dbReference>
<dbReference type="Proteomes" id="UP000225277">
    <property type="component" value="Unassembled WGS sequence"/>
</dbReference>
<proteinExistence type="inferred from homology"/>
<dbReference type="PIRSF" id="PIRSF000126">
    <property type="entry name" value="11-beta-HSD1"/>
    <property type="match status" value="1"/>
</dbReference>
<dbReference type="InterPro" id="IPR036291">
    <property type="entry name" value="NAD(P)-bd_dom_sf"/>
</dbReference>
<evidence type="ECO:0000313" key="4">
    <source>
        <dbReference type="Proteomes" id="UP000225277"/>
    </source>
</evidence>
<accession>A0A2D3VHD7</accession>
<evidence type="ECO:0000256" key="1">
    <source>
        <dbReference type="ARBA" id="ARBA00006484"/>
    </source>
</evidence>
<reference evidence="3 4" key="1">
    <citation type="submission" date="2016-03" db="EMBL/GenBank/DDBJ databases">
        <authorList>
            <person name="Ploux O."/>
        </authorList>
    </citation>
    <scope>NUCLEOTIDE SEQUENCE [LARGE SCALE GENOMIC DNA]</scope>
    <source>
        <strain evidence="3 4">URUG2</strain>
    </source>
</reference>
<dbReference type="EMBL" id="FJUY01000013">
    <property type="protein sequence ID" value="CZT22374.1"/>
    <property type="molecule type" value="Genomic_DNA"/>
</dbReference>
<dbReference type="Pfam" id="PF00106">
    <property type="entry name" value="adh_short"/>
    <property type="match status" value="1"/>
</dbReference>
<evidence type="ECO:0000256" key="2">
    <source>
        <dbReference type="ARBA" id="ARBA00023002"/>
    </source>
</evidence>
<dbReference type="AlphaFoldDB" id="A0A2D3VHD7"/>
<dbReference type="InterPro" id="IPR051019">
    <property type="entry name" value="VLCFA-Steroid_DH"/>
</dbReference>
<protein>
    <submittedName>
        <fullName evidence="3">Related to short chain dehydrogenase/reductase</fullName>
    </submittedName>
</protein>
<dbReference type="InterPro" id="IPR002347">
    <property type="entry name" value="SDR_fam"/>
</dbReference>
<keyword evidence="4" id="KW-1185">Reference proteome</keyword>
<comment type="similarity">
    <text evidence="1">Belongs to the short-chain dehydrogenases/reductases (SDR) family.</text>
</comment>
<keyword evidence="2" id="KW-0560">Oxidoreductase</keyword>